<dbReference type="InterPro" id="IPR016195">
    <property type="entry name" value="Pol/histidinol_Pase-like"/>
</dbReference>
<protein>
    <recommendedName>
        <fullName evidence="1">Polymerase/histidinol phosphatase N-terminal domain-containing protein</fullName>
    </recommendedName>
</protein>
<dbReference type="Pfam" id="PF02811">
    <property type="entry name" value="PHP"/>
    <property type="match status" value="1"/>
</dbReference>
<dbReference type="SUPFAM" id="SSF89550">
    <property type="entry name" value="PHP domain-like"/>
    <property type="match status" value="1"/>
</dbReference>
<reference evidence="2 3" key="1">
    <citation type="journal article" date="2015" name="Genome Announc.">
        <title>Genome Sequence of 'Candidatus Thioglobus singularis' Strain PS1, a Mixotroph from the SUP05 Clade of Marine Gammaproteobacteria.</title>
        <authorList>
            <person name="Marshall K.T."/>
            <person name="Morris R.M."/>
        </authorList>
    </citation>
    <scope>NUCLEOTIDE SEQUENCE [LARGE SCALE GENOMIC DNA]</scope>
    <source>
        <strain evidence="2 3">PS1</strain>
    </source>
</reference>
<sequence length="274" mass="30684">MKADLHNHSYYSDGLLSPSEVVSLASRAGCDLFSLTDHDTTDGIAEAKLEAEKVGLNLINGVEISAFWKNMAIHIVGLGVDINNDILQAGLEHNKELRKMRAEKIALSLWRSGIKDALEKTQMISGGHMLTRTHFAQMLIQEGYCKDMKSVFRRYLTGKKPGGVRVEWKDFDEVINWIQSAGGKAFIAHPFRYRMTHTKIKKLIRDFKKASGDGIEVVNANSSSEEIALGNQWAEDHDLLASCGSDFHGWPNQRVQIGNLIELPNPKRAVWSHM</sequence>
<dbReference type="Gene3D" id="1.10.150.650">
    <property type="match status" value="1"/>
</dbReference>
<proteinExistence type="predicted"/>
<dbReference type="GO" id="GO:0004534">
    <property type="term" value="F:5'-3' RNA exonuclease activity"/>
    <property type="evidence" value="ECO:0007669"/>
    <property type="project" value="TreeGrafter"/>
</dbReference>
<keyword evidence="3" id="KW-1185">Reference proteome</keyword>
<evidence type="ECO:0000313" key="3">
    <source>
        <dbReference type="Proteomes" id="UP000068905"/>
    </source>
</evidence>
<dbReference type="EMBL" id="CP006911">
    <property type="protein sequence ID" value="ALE02284.1"/>
    <property type="molecule type" value="Genomic_DNA"/>
</dbReference>
<dbReference type="PANTHER" id="PTHR42924">
    <property type="entry name" value="EXONUCLEASE"/>
    <property type="match status" value="1"/>
</dbReference>
<dbReference type="InterPro" id="IPR004013">
    <property type="entry name" value="PHP_dom"/>
</dbReference>
<accession>A0A0M4LQG8</accession>
<dbReference type="STRING" id="1125411.W908_06905"/>
<dbReference type="InterPro" id="IPR003141">
    <property type="entry name" value="Pol/His_phosphatase_N"/>
</dbReference>
<organism evidence="2 3">
    <name type="scientific">Candidatus Pseudothioglobus singularis PS1</name>
    <dbReference type="NCBI Taxonomy" id="1125411"/>
    <lineage>
        <taxon>Bacteria</taxon>
        <taxon>Pseudomonadati</taxon>
        <taxon>Pseudomonadota</taxon>
        <taxon>Gammaproteobacteria</taxon>
        <taxon>Candidatus Pseudothioglobaceae</taxon>
        <taxon>Candidatus Pseudothioglobus</taxon>
    </lineage>
</organism>
<name>A0A0M4LQG8_9GAMM</name>
<dbReference type="RefSeq" id="WP_053820483.1">
    <property type="nucleotide sequence ID" value="NZ_CP006911.1"/>
</dbReference>
<gene>
    <name evidence="2" type="ORF">W908_06905</name>
</gene>
<dbReference type="CDD" id="cd07438">
    <property type="entry name" value="PHP_HisPPase_AMP"/>
    <property type="match status" value="1"/>
</dbReference>
<dbReference type="PATRIC" id="fig|1125411.7.peg.1360"/>
<dbReference type="KEGG" id="tsn:W908_06905"/>
<dbReference type="GO" id="GO:0035312">
    <property type="term" value="F:5'-3' DNA exonuclease activity"/>
    <property type="evidence" value="ECO:0007669"/>
    <property type="project" value="TreeGrafter"/>
</dbReference>
<dbReference type="OrthoDB" id="9804333at2"/>
<dbReference type="InterPro" id="IPR052018">
    <property type="entry name" value="PHP_domain"/>
</dbReference>
<feature type="domain" description="Polymerase/histidinol phosphatase N-terminal" evidence="1">
    <location>
        <begin position="3"/>
        <end position="68"/>
    </location>
</feature>
<dbReference type="SMART" id="SM00481">
    <property type="entry name" value="POLIIIAc"/>
    <property type="match status" value="1"/>
</dbReference>
<dbReference type="PANTHER" id="PTHR42924:SF3">
    <property type="entry name" value="POLYMERASE_HISTIDINOL PHOSPHATASE N-TERMINAL DOMAIN-CONTAINING PROTEIN"/>
    <property type="match status" value="1"/>
</dbReference>
<evidence type="ECO:0000259" key="1">
    <source>
        <dbReference type="SMART" id="SM00481"/>
    </source>
</evidence>
<evidence type="ECO:0000313" key="2">
    <source>
        <dbReference type="EMBL" id="ALE02284.1"/>
    </source>
</evidence>
<dbReference type="Proteomes" id="UP000068905">
    <property type="component" value="Chromosome"/>
</dbReference>
<dbReference type="Gene3D" id="3.20.20.140">
    <property type="entry name" value="Metal-dependent hydrolases"/>
    <property type="match status" value="1"/>
</dbReference>
<dbReference type="AlphaFoldDB" id="A0A0M4LQG8"/>